<organism evidence="2 3">
    <name type="scientific">Maritimibacter harenae</name>
    <dbReference type="NCBI Taxonomy" id="2606218"/>
    <lineage>
        <taxon>Bacteria</taxon>
        <taxon>Pseudomonadati</taxon>
        <taxon>Pseudomonadota</taxon>
        <taxon>Alphaproteobacteria</taxon>
        <taxon>Rhodobacterales</taxon>
        <taxon>Roseobacteraceae</taxon>
        <taxon>Maritimibacter</taxon>
    </lineage>
</organism>
<comment type="caution">
    <text evidence="2">The sequence shown here is derived from an EMBL/GenBank/DDBJ whole genome shotgun (WGS) entry which is preliminary data.</text>
</comment>
<sequence length="166" mass="16982">MSQPTTWGCPRAADAPQTPEQVADRVDDSLDALLSNNSGTARPAYAVAGMTWHDSANGVWYLFDGTDDWPINIRSGSSNVLGSVAGTDAITATLTPTLTAYAELTTVLLVTAAANTGAVTLDIDGVGAKSVVKAAGTALSGGDLVSGGAYTLWYDGANDRFQVVGL</sequence>
<proteinExistence type="predicted"/>
<evidence type="ECO:0000313" key="2">
    <source>
        <dbReference type="EMBL" id="MZR14215.1"/>
    </source>
</evidence>
<accession>A0A845M2F5</accession>
<name>A0A845M2F5_9RHOB</name>
<dbReference type="AlphaFoldDB" id="A0A845M2F5"/>
<reference evidence="2 3" key="1">
    <citation type="submission" date="2019-12" db="EMBL/GenBank/DDBJ databases">
        <title>Maritimibacter sp. nov. sp. isolated from sea sand.</title>
        <authorList>
            <person name="Kim J."/>
            <person name="Jeong S.E."/>
            <person name="Jung H.S."/>
            <person name="Jeon C.O."/>
        </authorList>
    </citation>
    <scope>NUCLEOTIDE SEQUENCE [LARGE SCALE GENOMIC DNA]</scope>
    <source>
        <strain evidence="2 3">DP07</strain>
    </source>
</reference>
<evidence type="ECO:0000313" key="3">
    <source>
        <dbReference type="Proteomes" id="UP000467322"/>
    </source>
</evidence>
<dbReference type="Proteomes" id="UP000467322">
    <property type="component" value="Unassembled WGS sequence"/>
</dbReference>
<gene>
    <name evidence="2" type="ORF">GQE99_14425</name>
</gene>
<dbReference type="RefSeq" id="WP_161352328.1">
    <property type="nucleotide sequence ID" value="NZ_WTUX01000017.1"/>
</dbReference>
<protein>
    <submittedName>
        <fullName evidence="2">Uncharacterized protein</fullName>
    </submittedName>
</protein>
<feature type="region of interest" description="Disordered" evidence="1">
    <location>
        <begin position="1"/>
        <end position="21"/>
    </location>
</feature>
<evidence type="ECO:0000256" key="1">
    <source>
        <dbReference type="SAM" id="MobiDB-lite"/>
    </source>
</evidence>
<keyword evidence="3" id="KW-1185">Reference proteome</keyword>
<dbReference type="EMBL" id="WTUX01000017">
    <property type="protein sequence ID" value="MZR14215.1"/>
    <property type="molecule type" value="Genomic_DNA"/>
</dbReference>